<evidence type="ECO:0000259" key="1">
    <source>
        <dbReference type="SMART" id="SM00897"/>
    </source>
</evidence>
<protein>
    <submittedName>
        <fullName evidence="3">GfdT protein</fullName>
    </submittedName>
</protein>
<dbReference type="SMART" id="SM00897">
    <property type="entry name" value="FIST"/>
    <property type="match status" value="1"/>
</dbReference>
<gene>
    <name evidence="3" type="ORF">C4K68_11935</name>
</gene>
<reference evidence="3 4" key="1">
    <citation type="submission" date="2018-02" db="EMBL/GenBank/DDBJ databases">
        <title>novel marine gammaproteobacteria from coastal saline agro ecosystem.</title>
        <authorList>
            <person name="Krishnan R."/>
            <person name="Ramesh Kumar N."/>
        </authorList>
    </citation>
    <scope>NUCLEOTIDE SEQUENCE [LARGE SCALE GENOMIC DNA]</scope>
    <source>
        <strain evidence="3 4">228</strain>
    </source>
</reference>
<dbReference type="OrthoDB" id="9807948at2"/>
<name>A0A2S5KQJ1_9PROT</name>
<evidence type="ECO:0000259" key="2">
    <source>
        <dbReference type="SMART" id="SM01204"/>
    </source>
</evidence>
<organism evidence="3 4">
    <name type="scientific">Proteobacteria bacterium 228</name>
    <dbReference type="NCBI Taxonomy" id="2083153"/>
    <lineage>
        <taxon>Bacteria</taxon>
        <taxon>Pseudomonadati</taxon>
        <taxon>Pseudomonadota</taxon>
    </lineage>
</organism>
<proteinExistence type="predicted"/>
<dbReference type="EMBL" id="PRLP01000035">
    <property type="protein sequence ID" value="PPC77117.1"/>
    <property type="molecule type" value="Genomic_DNA"/>
</dbReference>
<dbReference type="Pfam" id="PF10442">
    <property type="entry name" value="FIST_C"/>
    <property type="match status" value="1"/>
</dbReference>
<feature type="domain" description="FIST" evidence="1">
    <location>
        <begin position="37"/>
        <end position="238"/>
    </location>
</feature>
<dbReference type="InterPro" id="IPR019494">
    <property type="entry name" value="FIST_C"/>
</dbReference>
<dbReference type="Pfam" id="PF08495">
    <property type="entry name" value="FIST"/>
    <property type="match status" value="1"/>
</dbReference>
<dbReference type="SMART" id="SM01204">
    <property type="entry name" value="FIST_C"/>
    <property type="match status" value="1"/>
</dbReference>
<dbReference type="PANTHER" id="PTHR40252:SF2">
    <property type="entry name" value="BLR0328 PROTEIN"/>
    <property type="match status" value="1"/>
</dbReference>
<feature type="domain" description="FIST C-domain" evidence="2">
    <location>
        <begin position="239"/>
        <end position="369"/>
    </location>
</feature>
<accession>A0A2S5KQJ1</accession>
<dbReference type="PANTHER" id="PTHR40252">
    <property type="entry name" value="BLR0328 PROTEIN"/>
    <property type="match status" value="1"/>
</dbReference>
<sequence>MNAAIDIYSHAVLTASSDAVDPHLAAFSLADQLMHEHLGFVLFFCSAEYDLDRLGTALSLAFGDTPVAGCTTAGEITPQGYGRGCIVAVGFDRRAFAVDQALVTCLDKFDLTRAQHVVEDLLDHCRESALAPVRGHTFALTLLDGLSSREELVLSTLCSALGSIPHFGGSAGDDNHLTNTHVYSEGAFHSAAAVIVMINTPLDFDVFTTHHVRPRHEKLVVTAADRDSRTVYELNAEPAALAYARLVGKNVNELDMHVFAQHPLAVRYHDQYYVRSIQRINADYSMTFYCAVENGIVMTAMQPGALMEDLRLALAERYQQLGQPQVIIGCDCFLRRLELEELGQTEATSTLLRDNRVIGFNSYGEQFNGMHINQTFTGVIIGRYCRSDAL</sequence>
<comment type="caution">
    <text evidence="3">The sequence shown here is derived from an EMBL/GenBank/DDBJ whole genome shotgun (WGS) entry which is preliminary data.</text>
</comment>
<dbReference type="Proteomes" id="UP000238196">
    <property type="component" value="Unassembled WGS sequence"/>
</dbReference>
<evidence type="ECO:0000313" key="4">
    <source>
        <dbReference type="Proteomes" id="UP000238196"/>
    </source>
</evidence>
<dbReference type="InterPro" id="IPR013702">
    <property type="entry name" value="FIST_domain_N"/>
</dbReference>
<evidence type="ECO:0000313" key="3">
    <source>
        <dbReference type="EMBL" id="PPC77117.1"/>
    </source>
</evidence>
<dbReference type="AlphaFoldDB" id="A0A2S5KQJ1"/>
<dbReference type="NCBIfam" id="NF041558">
    <property type="entry name" value="NosP"/>
    <property type="match status" value="1"/>
</dbReference>